<feature type="transmembrane region" description="Helical" evidence="18">
    <location>
        <begin position="59"/>
        <end position="79"/>
    </location>
</feature>
<dbReference type="AlphaFoldDB" id="A0A8C2HH04"/>
<keyword evidence="9" id="KW-0547">Nucleotide-binding</keyword>
<dbReference type="SUPFAM" id="SSF55073">
    <property type="entry name" value="Nucleotide cyclase"/>
    <property type="match status" value="2"/>
</dbReference>
<evidence type="ECO:0000256" key="8">
    <source>
        <dbReference type="ARBA" id="ARBA00022737"/>
    </source>
</evidence>
<dbReference type="InterPro" id="IPR018297">
    <property type="entry name" value="A/G_cyclase_CS"/>
</dbReference>
<keyword evidence="11" id="KW-0460">Magnesium</keyword>
<feature type="transmembrane region" description="Helical" evidence="18">
    <location>
        <begin position="508"/>
        <end position="527"/>
    </location>
</feature>
<feature type="domain" description="Guanylate cyclase" evidence="19">
    <location>
        <begin position="555"/>
        <end position="763"/>
    </location>
</feature>
<evidence type="ECO:0000256" key="7">
    <source>
        <dbReference type="ARBA" id="ARBA00022723"/>
    </source>
</evidence>
<reference evidence="20" key="1">
    <citation type="submission" date="2025-08" db="UniProtKB">
        <authorList>
            <consortium name="Ensembl"/>
        </authorList>
    </citation>
    <scope>IDENTIFICATION</scope>
</reference>
<evidence type="ECO:0000259" key="19">
    <source>
        <dbReference type="SMART" id="SM00044"/>
    </source>
</evidence>
<evidence type="ECO:0000256" key="4">
    <source>
        <dbReference type="ARBA" id="ARBA00004141"/>
    </source>
</evidence>
<feature type="domain" description="Guanylate cyclase" evidence="19">
    <location>
        <begin position="240"/>
        <end position="439"/>
    </location>
</feature>
<evidence type="ECO:0000256" key="17">
    <source>
        <dbReference type="RuleBase" id="RU000405"/>
    </source>
</evidence>
<evidence type="ECO:0000256" key="6">
    <source>
        <dbReference type="ARBA" id="ARBA00022692"/>
    </source>
</evidence>
<comment type="similarity">
    <text evidence="17">Belongs to the adenylyl cyclase class-4/guanylyl cyclase family.</text>
</comment>
<dbReference type="Pfam" id="PF00211">
    <property type="entry name" value="Guanylate_cyc"/>
    <property type="match status" value="2"/>
</dbReference>
<keyword evidence="7" id="KW-0479">Metal-binding</keyword>
<sequence length="785" mass="90064">QQKPRKGFKRHLLAESESASHSARLLLYEDIMYYLNFFQSRKLERLYQRYFFRLNQSSLTMLMGVLVIVCGVMLTFHCIHGPPYVVYACVLSVAMALFLALMVVCNRNGFHQDYMWMVSYLVIGVLIVVQVFGVLMVAPRSASEGIWWSVFFIYIIYTLLPVRMRAAVLSGGVLSSIHLLTTWRINQDDEFLWKQLSANVLIFLCTNIIGICTHYPAEVSQRQAFQETRGYIQARLHLQRENQQQERLLLSVLPRHVAMEMKADINAKKEDMMFHKIYIQKHDNVSILFADIEGFTSLASQCTAQELVMTLNELFARFDKLASENHCLRIKILGDCYYCVSGLPEPRADHAHCCVEMGVDMIEAISLVREVTGVNVNMRVGIHSGRVHCGVLGLRKWQFDVWSNDVTLANHMEAGGKAGRIHITKATLQYLNGDYEVEPGFGGERNAYLKENSIETFLVLGCSQKRVRHVIEFMLQPFYNYNCALHTHTHIYMYIFFMYHIAFRVTKVSLKVMTPVILTIFVLALYLHAQQVESTARLDFLWKLQATEEKEEMEELQAYNRRLLHNILPKDVAAHFLARERRNDELYYQSCECVAVMFASISNFSEFYVELEANNEGVECLRLLNEIIADFDEIISEEKYRQLEKIKTIGSTYMAASGLNDSTYDKEGRSHITALADYAMHLREQMKYINEHSFNNFQMKIGLNIGPVVAGVIGARKPQYDIWGNTVNVASRMDSTGVPDRIQVTTDLHQVLSSKGYQLECRGVVKVKGKGEMTTYFLNDGPPNS</sequence>
<proteinExistence type="inferred from homology"/>
<dbReference type="Gene3D" id="3.30.70.1230">
    <property type="entry name" value="Nucleotide cyclase"/>
    <property type="match status" value="2"/>
</dbReference>
<evidence type="ECO:0000256" key="18">
    <source>
        <dbReference type="SAM" id="Phobius"/>
    </source>
</evidence>
<evidence type="ECO:0000256" key="10">
    <source>
        <dbReference type="ARBA" id="ARBA00022840"/>
    </source>
</evidence>
<evidence type="ECO:0000256" key="2">
    <source>
        <dbReference type="ARBA" id="ARBA00001936"/>
    </source>
</evidence>
<keyword evidence="13" id="KW-0115">cAMP biosynthesis</keyword>
<accession>A0A8C2HH04</accession>
<keyword evidence="12 18" id="KW-1133">Transmembrane helix</keyword>
<keyword evidence="14 18" id="KW-0472">Membrane</keyword>
<dbReference type="GO" id="GO:0005524">
    <property type="term" value="F:ATP binding"/>
    <property type="evidence" value="ECO:0007669"/>
    <property type="project" value="UniProtKB-KW"/>
</dbReference>
<keyword evidence="8" id="KW-0677">Repeat</keyword>
<evidence type="ECO:0000256" key="5">
    <source>
        <dbReference type="ARBA" id="ARBA00012201"/>
    </source>
</evidence>
<evidence type="ECO:0000256" key="1">
    <source>
        <dbReference type="ARBA" id="ARBA00001593"/>
    </source>
</evidence>
<dbReference type="CDD" id="cd07302">
    <property type="entry name" value="CHD"/>
    <property type="match status" value="1"/>
</dbReference>
<dbReference type="PANTHER" id="PTHR45627:SF11">
    <property type="entry name" value="ADENYLATE CYCLASE TYPE 6"/>
    <property type="match status" value="1"/>
</dbReference>
<evidence type="ECO:0000256" key="14">
    <source>
        <dbReference type="ARBA" id="ARBA00023136"/>
    </source>
</evidence>
<evidence type="ECO:0000256" key="9">
    <source>
        <dbReference type="ARBA" id="ARBA00022741"/>
    </source>
</evidence>
<evidence type="ECO:0000256" key="12">
    <source>
        <dbReference type="ARBA" id="ARBA00022989"/>
    </source>
</evidence>
<dbReference type="PROSITE" id="PS00452">
    <property type="entry name" value="GUANYLATE_CYCLASE_1"/>
    <property type="match status" value="2"/>
</dbReference>
<dbReference type="FunFam" id="3.30.70.1230:FF:000002">
    <property type="entry name" value="Adenylate cyclase"/>
    <property type="match status" value="1"/>
</dbReference>
<organism evidence="20 21">
    <name type="scientific">Cyprinus carpio</name>
    <name type="common">Common carp</name>
    <dbReference type="NCBI Taxonomy" id="7962"/>
    <lineage>
        <taxon>Eukaryota</taxon>
        <taxon>Metazoa</taxon>
        <taxon>Chordata</taxon>
        <taxon>Craniata</taxon>
        <taxon>Vertebrata</taxon>
        <taxon>Euteleostomi</taxon>
        <taxon>Actinopterygii</taxon>
        <taxon>Neopterygii</taxon>
        <taxon>Teleostei</taxon>
        <taxon>Ostariophysi</taxon>
        <taxon>Cypriniformes</taxon>
        <taxon>Cyprinidae</taxon>
        <taxon>Cyprininae</taxon>
        <taxon>Cyprinus</taxon>
    </lineage>
</organism>
<dbReference type="GO" id="GO:0004016">
    <property type="term" value="F:adenylate cyclase activity"/>
    <property type="evidence" value="ECO:0007669"/>
    <property type="project" value="UniProtKB-EC"/>
</dbReference>
<dbReference type="GO" id="GO:0005886">
    <property type="term" value="C:plasma membrane"/>
    <property type="evidence" value="ECO:0007669"/>
    <property type="project" value="TreeGrafter"/>
</dbReference>
<dbReference type="InterPro" id="IPR032628">
    <property type="entry name" value="AC_N"/>
</dbReference>
<dbReference type="SMART" id="SM00044">
    <property type="entry name" value="CYCc"/>
    <property type="match status" value="2"/>
</dbReference>
<feature type="transmembrane region" description="Helical" evidence="18">
    <location>
        <begin position="117"/>
        <end position="139"/>
    </location>
</feature>
<comment type="cofactor">
    <cofactor evidence="2">
        <name>Mn(2+)</name>
        <dbReference type="ChEBI" id="CHEBI:29035"/>
    </cofactor>
</comment>
<evidence type="ECO:0000256" key="3">
    <source>
        <dbReference type="ARBA" id="ARBA00001946"/>
    </source>
</evidence>
<keyword evidence="16 17" id="KW-0456">Lyase</keyword>
<feature type="transmembrane region" description="Helical" evidence="18">
    <location>
        <begin position="145"/>
        <end position="160"/>
    </location>
</feature>
<evidence type="ECO:0000256" key="16">
    <source>
        <dbReference type="ARBA" id="ARBA00023239"/>
    </source>
</evidence>
<dbReference type="EC" id="4.6.1.1" evidence="5"/>
<evidence type="ECO:0000313" key="20">
    <source>
        <dbReference type="Ensembl" id="ENSCCRP00020042422.1"/>
    </source>
</evidence>
<protein>
    <recommendedName>
        <fullName evidence="5">adenylate cyclase</fullName>
        <ecNumber evidence="5">4.6.1.1</ecNumber>
    </recommendedName>
</protein>
<dbReference type="InterPro" id="IPR001054">
    <property type="entry name" value="A/G_cyclase"/>
</dbReference>
<dbReference type="InterPro" id="IPR029787">
    <property type="entry name" value="Nucleotide_cyclase"/>
</dbReference>
<evidence type="ECO:0000313" key="21">
    <source>
        <dbReference type="Proteomes" id="UP000694701"/>
    </source>
</evidence>
<evidence type="ECO:0000256" key="11">
    <source>
        <dbReference type="ARBA" id="ARBA00022842"/>
    </source>
</evidence>
<dbReference type="GO" id="GO:0006171">
    <property type="term" value="P:cAMP biosynthetic process"/>
    <property type="evidence" value="ECO:0007669"/>
    <property type="project" value="UniProtKB-KW"/>
</dbReference>
<dbReference type="PANTHER" id="PTHR45627">
    <property type="entry name" value="ADENYLATE CYCLASE TYPE 1"/>
    <property type="match status" value="1"/>
</dbReference>
<feature type="transmembrane region" description="Helical" evidence="18">
    <location>
        <begin position="85"/>
        <end position="105"/>
    </location>
</feature>
<dbReference type="GO" id="GO:0007189">
    <property type="term" value="P:adenylate cyclase-activating G protein-coupled receptor signaling pathway"/>
    <property type="evidence" value="ECO:0007669"/>
    <property type="project" value="TreeGrafter"/>
</dbReference>
<evidence type="ECO:0000256" key="15">
    <source>
        <dbReference type="ARBA" id="ARBA00023180"/>
    </source>
</evidence>
<dbReference type="FunFam" id="3.30.70.1230:FF:000001">
    <property type="entry name" value="Adenylate cyclase"/>
    <property type="match status" value="1"/>
</dbReference>
<dbReference type="GO" id="GO:0046872">
    <property type="term" value="F:metal ion binding"/>
    <property type="evidence" value="ECO:0007669"/>
    <property type="project" value="UniProtKB-KW"/>
</dbReference>
<dbReference type="GO" id="GO:0035556">
    <property type="term" value="P:intracellular signal transduction"/>
    <property type="evidence" value="ECO:0007669"/>
    <property type="project" value="InterPro"/>
</dbReference>
<comment type="cofactor">
    <cofactor evidence="3">
        <name>Mg(2+)</name>
        <dbReference type="ChEBI" id="CHEBI:18420"/>
    </cofactor>
</comment>
<name>A0A8C2HH04_CYPCA</name>
<keyword evidence="10" id="KW-0067">ATP-binding</keyword>
<keyword evidence="15" id="KW-0325">Glycoprotein</keyword>
<dbReference type="Pfam" id="PF16214">
    <property type="entry name" value="AC_N"/>
    <property type="match status" value="1"/>
</dbReference>
<keyword evidence="6 18" id="KW-0812">Transmembrane</keyword>
<dbReference type="CDD" id="cd07556">
    <property type="entry name" value="Nucleotidyl_cyc_III"/>
    <property type="match status" value="1"/>
</dbReference>
<dbReference type="Proteomes" id="UP000694701">
    <property type="component" value="Unplaced"/>
</dbReference>
<comment type="catalytic activity">
    <reaction evidence="1">
        <text>ATP = 3',5'-cyclic AMP + diphosphate</text>
        <dbReference type="Rhea" id="RHEA:15389"/>
        <dbReference type="ChEBI" id="CHEBI:30616"/>
        <dbReference type="ChEBI" id="CHEBI:33019"/>
        <dbReference type="ChEBI" id="CHEBI:58165"/>
        <dbReference type="EC" id="4.6.1.1"/>
    </reaction>
</comment>
<evidence type="ECO:0000256" key="13">
    <source>
        <dbReference type="ARBA" id="ARBA00022998"/>
    </source>
</evidence>
<dbReference type="Ensembl" id="ENSCCRT00020046287.1">
    <property type="protein sequence ID" value="ENSCCRP00020042422.1"/>
    <property type="gene ID" value="ENSCCRG00020017962.1"/>
</dbReference>
<comment type="subcellular location">
    <subcellularLocation>
        <location evidence="4">Membrane</location>
        <topology evidence="4">Multi-pass membrane protein</topology>
    </subcellularLocation>
</comment>